<dbReference type="HAMAP" id="MF_01813">
    <property type="entry name" value="MenG_UbiE_methyltr"/>
    <property type="match status" value="1"/>
</dbReference>
<evidence type="ECO:0000313" key="4">
    <source>
        <dbReference type="EMBL" id="SVB44018.1"/>
    </source>
</evidence>
<organism evidence="4">
    <name type="scientific">marine metagenome</name>
    <dbReference type="NCBI Taxonomy" id="408172"/>
    <lineage>
        <taxon>unclassified sequences</taxon>
        <taxon>metagenomes</taxon>
        <taxon>ecological metagenomes</taxon>
    </lineage>
</organism>
<dbReference type="NCBIfam" id="TIGR01934">
    <property type="entry name" value="MenG_MenH_UbiE"/>
    <property type="match status" value="1"/>
</dbReference>
<dbReference type="Pfam" id="PF01209">
    <property type="entry name" value="Ubie_methyltran"/>
    <property type="match status" value="1"/>
</dbReference>
<protein>
    <recommendedName>
        <fullName evidence="5">Demethylmenaquinone methyltransferase</fullName>
    </recommendedName>
</protein>
<gene>
    <name evidence="4" type="ORF">METZ01_LOCUS196872</name>
</gene>
<reference evidence="4" key="1">
    <citation type="submission" date="2018-05" db="EMBL/GenBank/DDBJ databases">
        <authorList>
            <person name="Lanie J.A."/>
            <person name="Ng W.-L."/>
            <person name="Kazmierczak K.M."/>
            <person name="Andrzejewski T.M."/>
            <person name="Davidsen T.M."/>
            <person name="Wayne K.J."/>
            <person name="Tettelin H."/>
            <person name="Glass J.I."/>
            <person name="Rusch D."/>
            <person name="Podicherti R."/>
            <person name="Tsui H.-C.T."/>
            <person name="Winkler M.E."/>
        </authorList>
    </citation>
    <scope>NUCLEOTIDE SEQUENCE</scope>
</reference>
<accession>A0A382E036</accession>
<dbReference type="EMBL" id="UINC01041992">
    <property type="protein sequence ID" value="SVB44018.1"/>
    <property type="molecule type" value="Genomic_DNA"/>
</dbReference>
<dbReference type="PANTHER" id="PTHR43591">
    <property type="entry name" value="METHYLTRANSFERASE"/>
    <property type="match status" value="1"/>
</dbReference>
<keyword evidence="1" id="KW-0489">Methyltransferase</keyword>
<keyword evidence="3" id="KW-0949">S-adenosyl-L-methionine</keyword>
<dbReference type="InterPro" id="IPR004033">
    <property type="entry name" value="UbiE/COQ5_MeTrFase"/>
</dbReference>
<dbReference type="InterPro" id="IPR029063">
    <property type="entry name" value="SAM-dependent_MTases_sf"/>
</dbReference>
<sequence length="234" mass="26584">MSRGYFADDETRAERVQDLFNTIAPRYNLINDLQSFWLHRYWKRRLVALANLNPDHRALDLCCGTGDVAFDLAAGGAEVTGMDFSRSMLKCAAERNSDANVNFQCGDVLNTDFPDNNFDVVTMAYGLRNLSDFEGGLQEMYRVTKPRGRMLVLDLGKPSFAPWRWLYFGYLKWIVPVFGKIFCRDAPAYAYMHESLEHYPAQDGVAKVMEELGCKEVNIHRILGSAMTINVGVK</sequence>
<dbReference type="CDD" id="cd02440">
    <property type="entry name" value="AdoMet_MTases"/>
    <property type="match status" value="1"/>
</dbReference>
<dbReference type="PANTHER" id="PTHR43591:SF24">
    <property type="entry name" value="2-METHOXY-6-POLYPRENYL-1,4-BENZOQUINOL METHYLASE, MITOCHONDRIAL"/>
    <property type="match status" value="1"/>
</dbReference>
<dbReference type="GO" id="GO:0032259">
    <property type="term" value="P:methylation"/>
    <property type="evidence" value="ECO:0007669"/>
    <property type="project" value="UniProtKB-KW"/>
</dbReference>
<evidence type="ECO:0008006" key="5">
    <source>
        <dbReference type="Google" id="ProtNLM"/>
    </source>
</evidence>
<evidence type="ECO:0000256" key="2">
    <source>
        <dbReference type="ARBA" id="ARBA00022679"/>
    </source>
</evidence>
<dbReference type="PROSITE" id="PS51608">
    <property type="entry name" value="SAM_MT_UBIE"/>
    <property type="match status" value="1"/>
</dbReference>
<dbReference type="AlphaFoldDB" id="A0A382E036"/>
<evidence type="ECO:0000256" key="3">
    <source>
        <dbReference type="ARBA" id="ARBA00022691"/>
    </source>
</evidence>
<dbReference type="GO" id="GO:0008168">
    <property type="term" value="F:methyltransferase activity"/>
    <property type="evidence" value="ECO:0007669"/>
    <property type="project" value="UniProtKB-KW"/>
</dbReference>
<keyword evidence="2" id="KW-0808">Transferase</keyword>
<dbReference type="Gene3D" id="3.40.50.150">
    <property type="entry name" value="Vaccinia Virus protein VP39"/>
    <property type="match status" value="1"/>
</dbReference>
<proteinExistence type="inferred from homology"/>
<dbReference type="SUPFAM" id="SSF53335">
    <property type="entry name" value="S-adenosyl-L-methionine-dependent methyltransferases"/>
    <property type="match status" value="1"/>
</dbReference>
<evidence type="ECO:0000256" key="1">
    <source>
        <dbReference type="ARBA" id="ARBA00022603"/>
    </source>
</evidence>
<name>A0A382E036_9ZZZZ</name>